<feature type="region of interest" description="Disordered" evidence="1">
    <location>
        <begin position="65"/>
        <end position="85"/>
    </location>
</feature>
<feature type="compositionally biased region" description="Basic residues" evidence="1">
    <location>
        <begin position="69"/>
        <end position="78"/>
    </location>
</feature>
<organism evidence="2 3">
    <name type="scientific">Priestia endophytica DSM 13796</name>
    <dbReference type="NCBI Taxonomy" id="1121089"/>
    <lineage>
        <taxon>Bacteria</taxon>
        <taxon>Bacillati</taxon>
        <taxon>Bacillota</taxon>
        <taxon>Bacilli</taxon>
        <taxon>Bacillales</taxon>
        <taxon>Bacillaceae</taxon>
        <taxon>Priestia</taxon>
    </lineage>
</organism>
<sequence>MQVRKQIEKSLPNYESTYYYFCTGCGHKETYLNPVVKLSCGCGTFMDHIEIEGKEKPIFPTLKQPKESAKKRKKRKKKYEQLTLI</sequence>
<evidence type="ECO:0000313" key="2">
    <source>
        <dbReference type="EMBL" id="SFQ86653.1"/>
    </source>
</evidence>
<gene>
    <name evidence="2" type="ORF">SAMN02745910_04690</name>
</gene>
<dbReference type="EMBL" id="FOXX01000019">
    <property type="protein sequence ID" value="SFQ86653.1"/>
    <property type="molecule type" value="Genomic_DNA"/>
</dbReference>
<reference evidence="2 3" key="1">
    <citation type="submission" date="2016-10" db="EMBL/GenBank/DDBJ databases">
        <authorList>
            <person name="Varghese N."/>
            <person name="Submissions S."/>
        </authorList>
    </citation>
    <scope>NUCLEOTIDE SEQUENCE [LARGE SCALE GENOMIC DNA]</scope>
    <source>
        <strain evidence="2 3">DSM 13796</strain>
    </source>
</reference>
<keyword evidence="3" id="KW-1185">Reference proteome</keyword>
<evidence type="ECO:0000313" key="3">
    <source>
        <dbReference type="Proteomes" id="UP000182762"/>
    </source>
</evidence>
<dbReference type="RefSeq" id="WP_061802862.1">
    <property type="nucleotide sequence ID" value="NZ_FOXX01000019.1"/>
</dbReference>
<protein>
    <submittedName>
        <fullName evidence="2">Uncharacterized protein</fullName>
    </submittedName>
</protein>
<proteinExistence type="predicted"/>
<dbReference type="GeneID" id="93713213"/>
<evidence type="ECO:0000256" key="1">
    <source>
        <dbReference type="SAM" id="MobiDB-lite"/>
    </source>
</evidence>
<name>A0A1I6C0E9_9BACI</name>
<accession>A0A1I6C0E9</accession>
<dbReference type="Proteomes" id="UP000182762">
    <property type="component" value="Unassembled WGS sequence"/>
</dbReference>
<comment type="caution">
    <text evidence="2">The sequence shown here is derived from an EMBL/GenBank/DDBJ whole genome shotgun (WGS) entry which is preliminary data.</text>
</comment>